<dbReference type="InterPro" id="IPR019861">
    <property type="entry name" value="PorP/SprF_Bacteroidetes"/>
</dbReference>
<feature type="chain" id="PRO_5013135397" description="Type IX secretion system membrane protein PorP/SprF" evidence="1">
    <location>
        <begin position="21"/>
        <end position="342"/>
    </location>
</feature>
<protein>
    <recommendedName>
        <fullName evidence="4">Type IX secretion system membrane protein PorP/SprF</fullName>
    </recommendedName>
</protein>
<evidence type="ECO:0000313" key="3">
    <source>
        <dbReference type="Proteomes" id="UP000186551"/>
    </source>
</evidence>
<dbReference type="OrthoDB" id="978914at2"/>
<proteinExistence type="predicted"/>
<dbReference type="NCBIfam" id="TIGR03519">
    <property type="entry name" value="T9SS_PorP_fam"/>
    <property type="match status" value="1"/>
</dbReference>
<keyword evidence="1" id="KW-0732">Signal</keyword>
<evidence type="ECO:0000256" key="1">
    <source>
        <dbReference type="SAM" id="SignalP"/>
    </source>
</evidence>
<evidence type="ECO:0000313" key="2">
    <source>
        <dbReference type="EMBL" id="OKL38413.1"/>
    </source>
</evidence>
<dbReference type="RefSeq" id="WP_073855053.1">
    <property type="nucleotide sequence ID" value="NZ_LVWA01000013.1"/>
</dbReference>
<comment type="caution">
    <text evidence="2">The sequence shown here is derived from an EMBL/GenBank/DDBJ whole genome shotgun (WGS) entry which is preliminary data.</text>
</comment>
<dbReference type="STRING" id="1797110.A3841_06745"/>
<gene>
    <name evidence="2" type="ORF">A3841_06745</name>
</gene>
<accession>A0A1Q5P898</accession>
<evidence type="ECO:0008006" key="4">
    <source>
        <dbReference type="Google" id="ProtNLM"/>
    </source>
</evidence>
<dbReference type="Proteomes" id="UP000186551">
    <property type="component" value="Unassembled WGS sequence"/>
</dbReference>
<sequence>MNKLLALGVMCLVAAGSAFAQQRPQYTQYTLNNYLANPAITGIEDYADLKLGTRHQWSGLEGAPQSYYVTLHMPINKPSSGGAYQGRRTGGLAKEASMKPSNIYRRSRSHHGFGLMAMSTETGPLKRGSVSASYAYHQPITRTLKVSAGVQPGIIQYSLDPAKVKLANNSLHDPAIYDGRANEVKFDLSMGLWLYSRNFYAGVAGAQLVPSKRQLLTDNTPSDNDGALQQHYYVTGGYRLDVAPYISLIPSVMVKMAQPSPASVDATMKVVYGDRLWAGVTYRHEESVAAMAGINISHLLDLAYSYDATTSPLGQASAGSHEVVLGFKLRNTRKVICPEWAW</sequence>
<dbReference type="AlphaFoldDB" id="A0A1Q5P898"/>
<organism evidence="2 3">
    <name type="scientific">Pontibacter flavimaris</name>
    <dbReference type="NCBI Taxonomy" id="1797110"/>
    <lineage>
        <taxon>Bacteria</taxon>
        <taxon>Pseudomonadati</taxon>
        <taxon>Bacteroidota</taxon>
        <taxon>Cytophagia</taxon>
        <taxon>Cytophagales</taxon>
        <taxon>Hymenobacteraceae</taxon>
        <taxon>Pontibacter</taxon>
    </lineage>
</organism>
<name>A0A1Q5P898_9BACT</name>
<feature type="signal peptide" evidence="1">
    <location>
        <begin position="1"/>
        <end position="20"/>
    </location>
</feature>
<dbReference type="EMBL" id="LVWA01000013">
    <property type="protein sequence ID" value="OKL38413.1"/>
    <property type="molecule type" value="Genomic_DNA"/>
</dbReference>
<reference evidence="2 3" key="1">
    <citation type="submission" date="2016-03" db="EMBL/GenBank/DDBJ databases">
        <title>Genome sequence of Pontibacter sp. nov., of the family cytophagaceae, isolated from marine sediment of the Yellow Sea, China.</title>
        <authorList>
            <person name="Zhang G."/>
            <person name="Zhang R."/>
        </authorList>
    </citation>
    <scope>NUCLEOTIDE SEQUENCE [LARGE SCALE GENOMIC DNA]</scope>
    <source>
        <strain evidence="2 3">S10-8</strain>
    </source>
</reference>
<keyword evidence="3" id="KW-1185">Reference proteome</keyword>
<dbReference type="Pfam" id="PF11751">
    <property type="entry name" value="PorP_SprF"/>
    <property type="match status" value="1"/>
</dbReference>